<keyword evidence="1 2" id="KW-0456">Lyase</keyword>
<gene>
    <name evidence="4" type="ORF">RCOM_1844920</name>
</gene>
<dbReference type="InterPro" id="IPR032466">
    <property type="entry name" value="Metal_Hydrolase"/>
</dbReference>
<dbReference type="GO" id="GO:0016831">
    <property type="term" value="F:carboxy-lyase activity"/>
    <property type="evidence" value="ECO:0007669"/>
    <property type="project" value="UniProtKB-KW"/>
</dbReference>
<protein>
    <recommendedName>
        <fullName evidence="3">Amidohydrolase-related domain-containing protein</fullName>
    </recommendedName>
</protein>
<keyword evidence="5" id="KW-1185">Reference proteome</keyword>
<organism evidence="4 5">
    <name type="scientific">Ricinus communis</name>
    <name type="common">Castor bean</name>
    <dbReference type="NCBI Taxonomy" id="3988"/>
    <lineage>
        <taxon>Eukaryota</taxon>
        <taxon>Viridiplantae</taxon>
        <taxon>Streptophyta</taxon>
        <taxon>Embryophyta</taxon>
        <taxon>Tracheophyta</taxon>
        <taxon>Spermatophyta</taxon>
        <taxon>Magnoliopsida</taxon>
        <taxon>eudicotyledons</taxon>
        <taxon>Gunneridae</taxon>
        <taxon>Pentapetalae</taxon>
        <taxon>rosids</taxon>
        <taxon>fabids</taxon>
        <taxon>Malpighiales</taxon>
        <taxon>Euphorbiaceae</taxon>
        <taxon>Acalyphoideae</taxon>
        <taxon>Acalypheae</taxon>
        <taxon>Ricinus</taxon>
    </lineage>
</organism>
<proteinExistence type="inferred from homology"/>
<evidence type="ECO:0000259" key="3">
    <source>
        <dbReference type="Pfam" id="PF04909"/>
    </source>
</evidence>
<evidence type="ECO:0000313" key="5">
    <source>
        <dbReference type="Proteomes" id="UP000008311"/>
    </source>
</evidence>
<feature type="non-terminal residue" evidence="4">
    <location>
        <position position="383"/>
    </location>
</feature>
<evidence type="ECO:0000313" key="4">
    <source>
        <dbReference type="EMBL" id="EEF24611.1"/>
    </source>
</evidence>
<dbReference type="PANTHER" id="PTHR21240">
    <property type="entry name" value="2-AMINO-3-CARBOXYLMUCONATE-6-SEMIALDEHYDE DECARBOXYLASE"/>
    <property type="match status" value="1"/>
</dbReference>
<dbReference type="GO" id="GO:0019748">
    <property type="term" value="P:secondary metabolic process"/>
    <property type="evidence" value="ECO:0000318"/>
    <property type="project" value="GO_Central"/>
</dbReference>
<dbReference type="Proteomes" id="UP000008311">
    <property type="component" value="Unassembled WGS sequence"/>
</dbReference>
<keyword evidence="2" id="KW-0210">Decarboxylase</keyword>
<dbReference type="SUPFAM" id="SSF51556">
    <property type="entry name" value="Metallo-dependent hydrolases"/>
    <property type="match status" value="1"/>
</dbReference>
<name>B9THQ3_RICCO</name>
<dbReference type="GO" id="GO:0005737">
    <property type="term" value="C:cytoplasm"/>
    <property type="evidence" value="ECO:0000318"/>
    <property type="project" value="GO_Central"/>
</dbReference>
<dbReference type="GO" id="GO:0016787">
    <property type="term" value="F:hydrolase activity"/>
    <property type="evidence" value="ECO:0007669"/>
    <property type="project" value="InterPro"/>
</dbReference>
<dbReference type="InParanoid" id="B9THQ3"/>
<dbReference type="AlphaFoldDB" id="B9THQ3"/>
<reference evidence="5" key="1">
    <citation type="journal article" date="2010" name="Nat. Biotechnol.">
        <title>Draft genome sequence of the oilseed species Ricinus communis.</title>
        <authorList>
            <person name="Chan A.P."/>
            <person name="Crabtree J."/>
            <person name="Zhao Q."/>
            <person name="Lorenzi H."/>
            <person name="Orvis J."/>
            <person name="Puiu D."/>
            <person name="Melake-Berhan A."/>
            <person name="Jones K.M."/>
            <person name="Redman J."/>
            <person name="Chen G."/>
            <person name="Cahoon E.B."/>
            <person name="Gedil M."/>
            <person name="Stanke M."/>
            <person name="Haas B.J."/>
            <person name="Wortman J.R."/>
            <person name="Fraser-Liggett C.M."/>
            <person name="Ravel J."/>
            <person name="Rabinowicz P.D."/>
        </authorList>
    </citation>
    <scope>NUCLEOTIDE SEQUENCE [LARGE SCALE GENOMIC DNA]</scope>
    <source>
        <strain evidence="5">cv. Hale</strain>
    </source>
</reference>
<dbReference type="InterPro" id="IPR032465">
    <property type="entry name" value="ACMSD"/>
</dbReference>
<dbReference type="InterPro" id="IPR006680">
    <property type="entry name" value="Amidohydro-rel"/>
</dbReference>
<dbReference type="PANTHER" id="PTHR21240:SF28">
    <property type="entry name" value="ISO-OROTATE DECARBOXYLASE (EUROFUNG)"/>
    <property type="match status" value="1"/>
</dbReference>
<accession>B9THQ3</accession>
<comment type="similarity">
    <text evidence="2">Belongs to the metallo-dependent hydrolases superfamily.</text>
</comment>
<evidence type="ECO:0000256" key="2">
    <source>
        <dbReference type="RuleBase" id="RU366045"/>
    </source>
</evidence>
<dbReference type="STRING" id="3988.B9THQ3"/>
<dbReference type="Gene3D" id="3.20.20.140">
    <property type="entry name" value="Metal-dependent hydrolases"/>
    <property type="match status" value="1"/>
</dbReference>
<dbReference type="Pfam" id="PF04909">
    <property type="entry name" value="Amidohydro_2"/>
    <property type="match status" value="1"/>
</dbReference>
<dbReference type="EMBL" id="EQ981752">
    <property type="protein sequence ID" value="EEF24611.1"/>
    <property type="molecule type" value="Genomic_DNA"/>
</dbReference>
<feature type="domain" description="Amidohydrolase-related" evidence="3">
    <location>
        <begin position="166"/>
        <end position="312"/>
    </location>
</feature>
<evidence type="ECO:0000256" key="1">
    <source>
        <dbReference type="ARBA" id="ARBA00023239"/>
    </source>
</evidence>
<sequence>MAMTDSMVLITGDTHLGNNSTDFLPYFDPQYRPAYEEFLETAALAAKIQAQRLAAAANSKGGDAMSIMAAAPGHMLDMLVDRNEDGSVPYSREYITANQKLRRETLAKLGVDRFDESEFMTVLGEDDPELRLKMLEYDGTVGQVLFPQIGFLLSSVGPELLWAGIRAYNRFAAEFAGSHPERFAATFMVDLADIDKACEEARFAADNGMRGGAYVAGGRPHGLPAFCEPYYDRFFDTLEELNLPFNMHGAFGMTESGGWISGTGAATFNQVWIHYMNMTKGGPLMHFLSGGVLERHPKLKLVIAETGGLYWAKEVLDALDEIYDANDMRASISQRPMNMHMVKHFKDLPRKPSDYFRTNVYVQGHNALRDWKALNAVGIDNVI</sequence>